<dbReference type="SUPFAM" id="SSF50447">
    <property type="entry name" value="Translation proteins"/>
    <property type="match status" value="1"/>
</dbReference>
<evidence type="ECO:0000256" key="1">
    <source>
        <dbReference type="ARBA" id="ARBA00001947"/>
    </source>
</evidence>
<evidence type="ECO:0000256" key="4">
    <source>
        <dbReference type="ARBA" id="ARBA00022723"/>
    </source>
</evidence>
<reference evidence="8 9" key="1">
    <citation type="submission" date="2020-06" db="EMBL/GenBank/DDBJ databases">
        <title>Genome sequence of 2 isolates from Red Sea Mangroves.</title>
        <authorList>
            <person name="Sefrji F."/>
            <person name="Michoud G."/>
            <person name="Merlino G."/>
            <person name="Daffonchio D."/>
        </authorList>
    </citation>
    <scope>NUCLEOTIDE SEQUENCE [LARGE SCALE GENOMIC DNA]</scope>
    <source>
        <strain evidence="8 9">R1DC25</strain>
    </source>
</reference>
<evidence type="ECO:0000313" key="8">
    <source>
        <dbReference type="EMBL" id="QPC41718.1"/>
    </source>
</evidence>
<evidence type="ECO:0000256" key="3">
    <source>
        <dbReference type="ARBA" id="ARBA00017959"/>
    </source>
</evidence>
<dbReference type="InterPro" id="IPR051335">
    <property type="entry name" value="Alanyl-tRNA_Editing_Enzymes"/>
</dbReference>
<dbReference type="GO" id="GO:0006419">
    <property type="term" value="P:alanyl-tRNA aminoacylation"/>
    <property type="evidence" value="ECO:0007669"/>
    <property type="project" value="InterPro"/>
</dbReference>
<dbReference type="SUPFAM" id="SSF55186">
    <property type="entry name" value="ThrRS/AlaRS common domain"/>
    <property type="match status" value="1"/>
</dbReference>
<comment type="subcellular location">
    <subcellularLocation>
        <location evidence="2">Cytoplasm</location>
    </subcellularLocation>
</comment>
<dbReference type="RefSeq" id="WP_213162941.1">
    <property type="nucleotide sequence ID" value="NZ_CP058214.1"/>
</dbReference>
<evidence type="ECO:0000313" key="9">
    <source>
        <dbReference type="Proteomes" id="UP000593594"/>
    </source>
</evidence>
<dbReference type="InterPro" id="IPR018164">
    <property type="entry name" value="Ala-tRNA-synth_IIc_N"/>
</dbReference>
<sequence length="240" mass="25873">MTELVFRDTPYARDVEAKVVGVNERGGIVLDRTIFYATGGGQPGDCGLLEVEGLGTVPIATTVYDEAREIVHVPAEGADLPEPGTPVRAVLDWERRHRHMRMHTCLHLLCAVLPFPVTGGQIGADAARLDFDIQDASLADKEELTRQLNALIGEDHGVSERWIADEELAAQPELVRTMSVKPPMGSGRVRLVAIGEAGAVDLQPCGGTHVASTAEIGTVVVAKIEKKGRQNRRVRVAFAD</sequence>
<dbReference type="PANTHER" id="PTHR43462">
    <property type="entry name" value="ALANYL-TRNA EDITING PROTEIN"/>
    <property type="match status" value="1"/>
</dbReference>
<dbReference type="AlphaFoldDB" id="A0A7S8C1M6"/>
<dbReference type="GO" id="GO:0005737">
    <property type="term" value="C:cytoplasm"/>
    <property type="evidence" value="ECO:0007669"/>
    <property type="project" value="UniProtKB-SubCell"/>
</dbReference>
<evidence type="ECO:0000256" key="6">
    <source>
        <dbReference type="ARBA" id="ARBA00032577"/>
    </source>
</evidence>
<dbReference type="EMBL" id="CP058214">
    <property type="protein sequence ID" value="QPC41718.1"/>
    <property type="molecule type" value="Genomic_DNA"/>
</dbReference>
<evidence type="ECO:0000256" key="2">
    <source>
        <dbReference type="ARBA" id="ARBA00004496"/>
    </source>
</evidence>
<keyword evidence="4" id="KW-0479">Metal-binding</keyword>
<dbReference type="Pfam" id="PF01411">
    <property type="entry name" value="tRNA-synt_2c"/>
    <property type="match status" value="1"/>
</dbReference>
<accession>A0A7S8C1M6</accession>
<dbReference type="Gene3D" id="3.30.980.10">
    <property type="entry name" value="Threonyl-trna Synthetase, Chain A, domain 2"/>
    <property type="match status" value="1"/>
</dbReference>
<name>A0A7S8C1M6_9HYPH</name>
<organism evidence="8 9">
    <name type="scientific">Kaustia mangrovi</name>
    <dbReference type="NCBI Taxonomy" id="2593653"/>
    <lineage>
        <taxon>Bacteria</taxon>
        <taxon>Pseudomonadati</taxon>
        <taxon>Pseudomonadota</taxon>
        <taxon>Alphaproteobacteria</taxon>
        <taxon>Hyphomicrobiales</taxon>
        <taxon>Parvibaculaceae</taxon>
        <taxon>Kaustia</taxon>
    </lineage>
</organism>
<dbReference type="GO" id="GO:0005524">
    <property type="term" value="F:ATP binding"/>
    <property type="evidence" value="ECO:0007669"/>
    <property type="project" value="InterPro"/>
</dbReference>
<dbReference type="KEGG" id="kmn:HW532_02675"/>
<evidence type="ECO:0000256" key="5">
    <source>
        <dbReference type="ARBA" id="ARBA00022833"/>
    </source>
</evidence>
<dbReference type="GO" id="GO:0003676">
    <property type="term" value="F:nucleic acid binding"/>
    <property type="evidence" value="ECO:0007669"/>
    <property type="project" value="InterPro"/>
</dbReference>
<evidence type="ECO:0000259" key="7">
    <source>
        <dbReference type="PROSITE" id="PS50860"/>
    </source>
</evidence>
<comment type="cofactor">
    <cofactor evidence="1">
        <name>Zn(2+)</name>
        <dbReference type="ChEBI" id="CHEBI:29105"/>
    </cofactor>
</comment>
<dbReference type="InterPro" id="IPR012947">
    <property type="entry name" value="tRNA_SAD"/>
</dbReference>
<dbReference type="Pfam" id="PF07973">
    <property type="entry name" value="tRNA_SAD"/>
    <property type="match status" value="1"/>
</dbReference>
<dbReference type="Proteomes" id="UP000593594">
    <property type="component" value="Chromosome"/>
</dbReference>
<dbReference type="InterPro" id="IPR009000">
    <property type="entry name" value="Transl_B-barrel_sf"/>
</dbReference>
<dbReference type="InterPro" id="IPR018163">
    <property type="entry name" value="Thr/Ala-tRNA-synth_IIc_edit"/>
</dbReference>
<dbReference type="Gene3D" id="2.40.30.130">
    <property type="match status" value="1"/>
</dbReference>
<keyword evidence="5" id="KW-0862">Zinc</keyword>
<gene>
    <name evidence="8" type="ORF">HW532_02675</name>
</gene>
<dbReference type="GO" id="GO:0046872">
    <property type="term" value="F:metal ion binding"/>
    <property type="evidence" value="ECO:0007669"/>
    <property type="project" value="UniProtKB-KW"/>
</dbReference>
<dbReference type="PROSITE" id="PS50860">
    <property type="entry name" value="AA_TRNA_LIGASE_II_ALA"/>
    <property type="match status" value="1"/>
</dbReference>
<proteinExistence type="predicted"/>
<dbReference type="PANTHER" id="PTHR43462:SF1">
    <property type="entry name" value="ALANYL-TRNA EDITING PROTEIN AARSD1"/>
    <property type="match status" value="1"/>
</dbReference>
<dbReference type="InterPro" id="IPR018165">
    <property type="entry name" value="Ala-tRNA-synth_IIc_core"/>
</dbReference>
<protein>
    <recommendedName>
        <fullName evidence="3">Alanine--tRNA ligase</fullName>
    </recommendedName>
    <alternativeName>
        <fullName evidence="6">Alanyl-tRNA synthetase</fullName>
    </alternativeName>
</protein>
<dbReference type="GO" id="GO:0002161">
    <property type="term" value="F:aminoacyl-tRNA deacylase activity"/>
    <property type="evidence" value="ECO:0007669"/>
    <property type="project" value="UniProtKB-ARBA"/>
</dbReference>
<feature type="domain" description="Alanyl-transfer RNA synthetases family profile" evidence="7">
    <location>
        <begin position="1"/>
        <end position="240"/>
    </location>
</feature>
<dbReference type="SMART" id="SM00863">
    <property type="entry name" value="tRNA_SAD"/>
    <property type="match status" value="1"/>
</dbReference>
<keyword evidence="9" id="KW-1185">Reference proteome</keyword>
<dbReference type="GO" id="GO:0004813">
    <property type="term" value="F:alanine-tRNA ligase activity"/>
    <property type="evidence" value="ECO:0007669"/>
    <property type="project" value="InterPro"/>
</dbReference>